<dbReference type="GO" id="GO:0016301">
    <property type="term" value="F:kinase activity"/>
    <property type="evidence" value="ECO:0007669"/>
    <property type="project" value="UniProtKB-KW"/>
</dbReference>
<feature type="domain" description="Carbohydrate kinase PfkB" evidence="6">
    <location>
        <begin position="9"/>
        <end position="293"/>
    </location>
</feature>
<evidence type="ECO:0000259" key="6">
    <source>
        <dbReference type="Pfam" id="PF00294"/>
    </source>
</evidence>
<evidence type="ECO:0000256" key="1">
    <source>
        <dbReference type="ARBA" id="ARBA00010688"/>
    </source>
</evidence>
<evidence type="ECO:0000313" key="7">
    <source>
        <dbReference type="EMBL" id="MFG6447414.1"/>
    </source>
</evidence>
<evidence type="ECO:0000256" key="4">
    <source>
        <dbReference type="ARBA" id="ARBA00022777"/>
    </source>
</evidence>
<keyword evidence="5" id="KW-0067">ATP-binding</keyword>
<dbReference type="PANTHER" id="PTHR43085:SF1">
    <property type="entry name" value="PSEUDOURIDINE KINASE-RELATED"/>
    <property type="match status" value="1"/>
</dbReference>
<keyword evidence="2 7" id="KW-0808">Transferase</keyword>
<sequence>MTPAAPLPQLVVLGEALTDLIRVGAQDWKSRCGGAGWNVARAAQALGVSTGFAGAISRDVFGQQLWQASLEAGLDARFLQRTEYAPLLAVVHETAPPRYFFIGDDSADLHFDPAALPQGWQAAVQWAHFGGISLAREPLAARLLEQARALKARGVRISYDPNFRASMGPDYDPMLREMCALAHLIKVSDEDVLGLLRCTDLAQGLQQLRQWAPQALVVCTQGAQGATLWAGRQGWQGRAPEVAVADTVGAGDAFVAALLASLMQQPDAAPELHLRQALAAGALACTQPGAHAPTAQAVVQLAATLPHCQSVPAL</sequence>
<protein>
    <submittedName>
        <fullName evidence="7">Carbohydrate kinase</fullName>
        <ecNumber evidence="7">2.7.1.-</ecNumber>
    </submittedName>
</protein>
<name>A0ABW7FSV6_9BURK</name>
<evidence type="ECO:0000256" key="5">
    <source>
        <dbReference type="ARBA" id="ARBA00022840"/>
    </source>
</evidence>
<comment type="caution">
    <text evidence="7">The sequence shown here is derived from an EMBL/GenBank/DDBJ whole genome shotgun (WGS) entry which is preliminary data.</text>
</comment>
<organism evidence="7 8">
    <name type="scientific">Roseateles rivi</name>
    <dbReference type="NCBI Taxonomy" id="3299028"/>
    <lineage>
        <taxon>Bacteria</taxon>
        <taxon>Pseudomonadati</taxon>
        <taxon>Pseudomonadota</taxon>
        <taxon>Betaproteobacteria</taxon>
        <taxon>Burkholderiales</taxon>
        <taxon>Sphaerotilaceae</taxon>
        <taxon>Roseateles</taxon>
    </lineage>
</organism>
<dbReference type="InterPro" id="IPR029056">
    <property type="entry name" value="Ribokinase-like"/>
</dbReference>
<dbReference type="EC" id="2.7.1.-" evidence="7"/>
<dbReference type="Gene3D" id="3.40.1190.20">
    <property type="match status" value="1"/>
</dbReference>
<dbReference type="InterPro" id="IPR050306">
    <property type="entry name" value="PfkB_Carbo_kinase"/>
</dbReference>
<evidence type="ECO:0000256" key="2">
    <source>
        <dbReference type="ARBA" id="ARBA00022679"/>
    </source>
</evidence>
<evidence type="ECO:0000313" key="8">
    <source>
        <dbReference type="Proteomes" id="UP001606099"/>
    </source>
</evidence>
<dbReference type="Proteomes" id="UP001606099">
    <property type="component" value="Unassembled WGS sequence"/>
</dbReference>
<dbReference type="RefSeq" id="WP_394458781.1">
    <property type="nucleotide sequence ID" value="NZ_JBIGHZ010000001.1"/>
</dbReference>
<keyword evidence="4 7" id="KW-0418">Kinase</keyword>
<dbReference type="CDD" id="cd01167">
    <property type="entry name" value="bac_FRK"/>
    <property type="match status" value="1"/>
</dbReference>
<gene>
    <name evidence="7" type="ORF">ACG0Z6_04050</name>
</gene>
<proteinExistence type="inferred from homology"/>
<keyword evidence="8" id="KW-1185">Reference proteome</keyword>
<evidence type="ECO:0000256" key="3">
    <source>
        <dbReference type="ARBA" id="ARBA00022741"/>
    </source>
</evidence>
<dbReference type="InterPro" id="IPR002173">
    <property type="entry name" value="Carboh/pur_kinase_PfkB_CS"/>
</dbReference>
<accession>A0ABW7FSV6</accession>
<dbReference type="Pfam" id="PF00294">
    <property type="entry name" value="PfkB"/>
    <property type="match status" value="1"/>
</dbReference>
<dbReference type="SUPFAM" id="SSF53613">
    <property type="entry name" value="Ribokinase-like"/>
    <property type="match status" value="1"/>
</dbReference>
<dbReference type="PANTHER" id="PTHR43085">
    <property type="entry name" value="HEXOKINASE FAMILY MEMBER"/>
    <property type="match status" value="1"/>
</dbReference>
<reference evidence="7 8" key="1">
    <citation type="submission" date="2024-08" db="EMBL/GenBank/DDBJ databases">
        <authorList>
            <person name="Lu H."/>
        </authorList>
    </citation>
    <scope>NUCLEOTIDE SEQUENCE [LARGE SCALE GENOMIC DNA]</scope>
    <source>
        <strain evidence="7 8">BYS180W</strain>
    </source>
</reference>
<comment type="similarity">
    <text evidence="1">Belongs to the carbohydrate kinase PfkB family.</text>
</comment>
<dbReference type="InterPro" id="IPR011611">
    <property type="entry name" value="PfkB_dom"/>
</dbReference>
<dbReference type="EMBL" id="JBIGHZ010000001">
    <property type="protein sequence ID" value="MFG6447414.1"/>
    <property type="molecule type" value="Genomic_DNA"/>
</dbReference>
<dbReference type="PROSITE" id="PS00584">
    <property type="entry name" value="PFKB_KINASES_2"/>
    <property type="match status" value="1"/>
</dbReference>
<keyword evidence="3" id="KW-0547">Nucleotide-binding</keyword>